<proteinExistence type="predicted"/>
<protein>
    <submittedName>
        <fullName evidence="1">UPF0481 protein</fullName>
    </submittedName>
</protein>
<gene>
    <name evidence="1" type="ORF">LOK49_LG04G00943</name>
</gene>
<organism evidence="1 2">
    <name type="scientific">Camellia lanceoleosa</name>
    <dbReference type="NCBI Taxonomy" id="1840588"/>
    <lineage>
        <taxon>Eukaryota</taxon>
        <taxon>Viridiplantae</taxon>
        <taxon>Streptophyta</taxon>
        <taxon>Embryophyta</taxon>
        <taxon>Tracheophyta</taxon>
        <taxon>Spermatophyta</taxon>
        <taxon>Magnoliopsida</taxon>
        <taxon>eudicotyledons</taxon>
        <taxon>Gunneridae</taxon>
        <taxon>Pentapetalae</taxon>
        <taxon>asterids</taxon>
        <taxon>Ericales</taxon>
        <taxon>Theaceae</taxon>
        <taxon>Camellia</taxon>
    </lineage>
</organism>
<name>A0ACC0I1P4_9ERIC</name>
<dbReference type="EMBL" id="CM045759">
    <property type="protein sequence ID" value="KAI8019585.1"/>
    <property type="molecule type" value="Genomic_DNA"/>
</dbReference>
<evidence type="ECO:0000313" key="2">
    <source>
        <dbReference type="Proteomes" id="UP001060215"/>
    </source>
</evidence>
<keyword evidence="2" id="KW-1185">Reference proteome</keyword>
<reference evidence="1 2" key="1">
    <citation type="journal article" date="2022" name="Plant J.">
        <title>Chromosome-level genome of Camellia lanceoleosa provides a valuable resource for understanding genome evolution and self-incompatibility.</title>
        <authorList>
            <person name="Gong W."/>
            <person name="Xiao S."/>
            <person name="Wang L."/>
            <person name="Liao Z."/>
            <person name="Chang Y."/>
            <person name="Mo W."/>
            <person name="Hu G."/>
            <person name="Li W."/>
            <person name="Zhao G."/>
            <person name="Zhu H."/>
            <person name="Hu X."/>
            <person name="Ji K."/>
            <person name="Xiang X."/>
            <person name="Song Q."/>
            <person name="Yuan D."/>
            <person name="Jin S."/>
            <person name="Zhang L."/>
        </authorList>
    </citation>
    <scope>NUCLEOTIDE SEQUENCE [LARGE SCALE GENOMIC DNA]</scope>
    <source>
        <strain evidence="1">SQ_2022a</strain>
    </source>
</reference>
<comment type="caution">
    <text evidence="1">The sequence shown here is derived from an EMBL/GenBank/DDBJ whole genome shotgun (WGS) entry which is preliminary data.</text>
</comment>
<accession>A0ACC0I1P4</accession>
<evidence type="ECO:0000313" key="1">
    <source>
        <dbReference type="EMBL" id="KAI8019585.1"/>
    </source>
</evidence>
<sequence length="178" mass="20044">MMVLDGCFVLELFQGAVEGFKKLGYSRNDPVFAMRELTRSIQRDMIMLENQLPLFLLDRLLGLQYGQPHQRGLVAKLAVRFFDPLMTDETLSKTDQNKLASSLGHGTNTDTDTADDFDPLSDPGGAHCLDVFRRSLLGTGPKPEPRVWIKGWSHASRVADKRRQQLIHCVTELSEGRD</sequence>
<dbReference type="Proteomes" id="UP001060215">
    <property type="component" value="Chromosome 2"/>
</dbReference>